<dbReference type="Proteomes" id="UP001172738">
    <property type="component" value="Unassembled WGS sequence"/>
</dbReference>
<feature type="chain" id="PRO_5046705710" evidence="1">
    <location>
        <begin position="20"/>
        <end position="331"/>
    </location>
</feature>
<accession>A0ABT8G1H4</accession>
<reference evidence="3" key="1">
    <citation type="submission" date="2023-06" db="EMBL/GenBank/DDBJ databases">
        <title>SYSU T00b26.</title>
        <authorList>
            <person name="Gao L."/>
            <person name="Fang B.-Z."/>
            <person name="Li W.-J."/>
        </authorList>
    </citation>
    <scope>NUCLEOTIDE SEQUENCE</scope>
    <source>
        <strain evidence="3">SYSU T00b26</strain>
    </source>
</reference>
<dbReference type="RefSeq" id="WP_301127982.1">
    <property type="nucleotide sequence ID" value="NZ_JAUHPV010000004.1"/>
</dbReference>
<keyword evidence="1" id="KW-0732">Signal</keyword>
<dbReference type="Pfam" id="PF04069">
    <property type="entry name" value="OpuAC"/>
    <property type="match status" value="2"/>
</dbReference>
<protein>
    <submittedName>
        <fullName evidence="3">Glycine betaine ABC transporter substrate-binding protein</fullName>
    </submittedName>
</protein>
<dbReference type="PROSITE" id="PS51257">
    <property type="entry name" value="PROKAR_LIPOPROTEIN"/>
    <property type="match status" value="1"/>
</dbReference>
<dbReference type="Gene3D" id="3.40.190.10">
    <property type="entry name" value="Periplasmic binding protein-like II"/>
    <property type="match status" value="2"/>
</dbReference>
<dbReference type="InterPro" id="IPR007210">
    <property type="entry name" value="ABC_Gly_betaine_transp_sub-bd"/>
</dbReference>
<organism evidence="3 4">
    <name type="scientific">Demequina zhanjiangensis</name>
    <dbReference type="NCBI Taxonomy" id="3051659"/>
    <lineage>
        <taxon>Bacteria</taxon>
        <taxon>Bacillati</taxon>
        <taxon>Actinomycetota</taxon>
        <taxon>Actinomycetes</taxon>
        <taxon>Micrococcales</taxon>
        <taxon>Demequinaceae</taxon>
        <taxon>Demequina</taxon>
    </lineage>
</organism>
<feature type="domain" description="ABC-type glycine betaine transport system substrate-binding" evidence="2">
    <location>
        <begin position="54"/>
        <end position="122"/>
    </location>
</feature>
<feature type="domain" description="ABC-type glycine betaine transport system substrate-binding" evidence="2">
    <location>
        <begin position="135"/>
        <end position="330"/>
    </location>
</feature>
<comment type="caution">
    <text evidence="3">The sequence shown here is derived from an EMBL/GenBank/DDBJ whole genome shotgun (WGS) entry which is preliminary data.</text>
</comment>
<dbReference type="SUPFAM" id="SSF53850">
    <property type="entry name" value="Periplasmic binding protein-like II"/>
    <property type="match status" value="2"/>
</dbReference>
<dbReference type="EMBL" id="JAUHPV010000004">
    <property type="protein sequence ID" value="MDN4472938.1"/>
    <property type="molecule type" value="Genomic_DNA"/>
</dbReference>
<name>A0ABT8G1H4_9MICO</name>
<evidence type="ECO:0000256" key="1">
    <source>
        <dbReference type="SAM" id="SignalP"/>
    </source>
</evidence>
<evidence type="ECO:0000259" key="2">
    <source>
        <dbReference type="Pfam" id="PF04069"/>
    </source>
</evidence>
<proteinExistence type="predicted"/>
<evidence type="ECO:0000313" key="3">
    <source>
        <dbReference type="EMBL" id="MDN4472938.1"/>
    </source>
</evidence>
<keyword evidence="4" id="KW-1185">Reference proteome</keyword>
<gene>
    <name evidence="3" type="ORF">QQX04_08030</name>
</gene>
<feature type="signal peptide" evidence="1">
    <location>
        <begin position="1"/>
        <end position="19"/>
    </location>
</feature>
<sequence length="331" mass="33547">MHTRSGIVAAAAISMIALAGCTSYEESDTSGSATATTGSDTMQAQACAPVAGDTLVVLDDDMNLQLSDNMIPAVNADSASEAVLGALDAVSAALDTDTLIQLNKAVDVDRQTSGDVAAQFVADNGLTAPMSGEGSLVIGAANFSENITVAEIYGDVLTDAGYDVEVRTIGNRETYMPALQSGEVDIVPEYAATVTEFLNKSINGAEAETVASGDIDETVAALAPLGEEVGLVFGAASSAQDQNAFATTQGFVDAYGVTSLTELAEACGPIVLGGPAECPERDFCQVGLENTYGIEIDSFLSLDAGGPLTKTAITEGDIALGLVFSSDGALG</sequence>
<evidence type="ECO:0000313" key="4">
    <source>
        <dbReference type="Proteomes" id="UP001172738"/>
    </source>
</evidence>
<dbReference type="Gene3D" id="3.40.190.120">
    <property type="entry name" value="Osmoprotection protein (prox), domain 2"/>
    <property type="match status" value="2"/>
</dbReference>